<keyword evidence="4" id="KW-1185">Reference proteome</keyword>
<evidence type="ECO:0000313" key="3">
    <source>
        <dbReference type="EMBL" id="ORX51589.1"/>
    </source>
</evidence>
<dbReference type="OrthoDB" id="2289268at2759"/>
<accession>A0A1X2GEW2</accession>
<evidence type="ECO:0000256" key="1">
    <source>
        <dbReference type="SAM" id="MobiDB-lite"/>
    </source>
</evidence>
<evidence type="ECO:0000256" key="2">
    <source>
        <dbReference type="SAM" id="SignalP"/>
    </source>
</evidence>
<name>A0A1X2GEW2_9FUNG</name>
<feature type="chain" id="PRO_5013276146" description="Rho-GAP domain-containing protein" evidence="2">
    <location>
        <begin position="33"/>
        <end position="688"/>
    </location>
</feature>
<dbReference type="AlphaFoldDB" id="A0A1X2GEW2"/>
<feature type="compositionally biased region" description="Basic and acidic residues" evidence="1">
    <location>
        <begin position="506"/>
        <end position="515"/>
    </location>
</feature>
<comment type="caution">
    <text evidence="3">The sequence shown here is derived from an EMBL/GenBank/DDBJ whole genome shotgun (WGS) entry which is preliminary data.</text>
</comment>
<feature type="compositionally biased region" description="Polar residues" evidence="1">
    <location>
        <begin position="410"/>
        <end position="427"/>
    </location>
</feature>
<reference evidence="3 4" key="1">
    <citation type="submission" date="2016-07" db="EMBL/GenBank/DDBJ databases">
        <title>Pervasive Adenine N6-methylation of Active Genes in Fungi.</title>
        <authorList>
            <consortium name="DOE Joint Genome Institute"/>
            <person name="Mondo S.J."/>
            <person name="Dannebaum R.O."/>
            <person name="Kuo R.C."/>
            <person name="Labutti K."/>
            <person name="Haridas S."/>
            <person name="Kuo A."/>
            <person name="Salamov A."/>
            <person name="Ahrendt S.R."/>
            <person name="Lipzen A."/>
            <person name="Sullivan W."/>
            <person name="Andreopoulos W.B."/>
            <person name="Clum A."/>
            <person name="Lindquist E."/>
            <person name="Daum C."/>
            <person name="Ramamoorthy G.K."/>
            <person name="Gryganskyi A."/>
            <person name="Culley D."/>
            <person name="Magnuson J.K."/>
            <person name="James T.Y."/>
            <person name="O'Malley M.A."/>
            <person name="Stajich J.E."/>
            <person name="Spatafora J.W."/>
            <person name="Visel A."/>
            <person name="Grigoriev I.V."/>
        </authorList>
    </citation>
    <scope>NUCLEOTIDE SEQUENCE [LARGE SCALE GENOMIC DNA]</scope>
    <source>
        <strain evidence="3 4">NRRL 3301</strain>
    </source>
</reference>
<organism evidence="3 4">
    <name type="scientific">Hesseltinella vesiculosa</name>
    <dbReference type="NCBI Taxonomy" id="101127"/>
    <lineage>
        <taxon>Eukaryota</taxon>
        <taxon>Fungi</taxon>
        <taxon>Fungi incertae sedis</taxon>
        <taxon>Mucoromycota</taxon>
        <taxon>Mucoromycotina</taxon>
        <taxon>Mucoromycetes</taxon>
        <taxon>Mucorales</taxon>
        <taxon>Cunninghamellaceae</taxon>
        <taxon>Hesseltinella</taxon>
    </lineage>
</organism>
<gene>
    <name evidence="3" type="ORF">DM01DRAFT_1337099</name>
</gene>
<proteinExistence type="predicted"/>
<protein>
    <recommendedName>
        <fullName evidence="5">Rho-GAP domain-containing protein</fullName>
    </recommendedName>
</protein>
<sequence>MKNLMSRSCVKKMVHSLLRLLLQCHLAPSLEQQYHVAYIKAANEKAARIEAARQSKSKQLKKNWNHVRNAVRKQKGELEKKSSQNKLSNHQRDGFHARIKYLEGVMADLKIERNKLTTRQDKLDQKASFSNFMEESDLAFVDPLPEELYGLGELSLYDDAGAAIPNSDVSVRRLESLQGVLARILWHEQDMVLTDPLLAHYAMNLDLSSNEACALKKIYHVLKPYVVPEQPNYCHLNLLFFGSALLRLCGYDQLAMPYAPNHTTGSLNALPMDAAILFEMFGSTLEIKRDHGINAAIDAFHDKEKVFGCLFDMTVIRDICKEDGIDFSYSLDINPANEVSLQGLVPSQVYEQRLKQARSDLQLLSSQHTLDSLKIDIAEAQVERNRRVKTKRDTFNALMIHQSVMKATDYSNPSMTAESKEASNSTPAIRKGDPSKKYADVKMHRYLKHGVQQAKRDVGGVHDELTRLRSIQHTLQKAKENEAKKGKNRASHSLPAGPAASTKHPTRTEEESALGKDSVRKYKMMLEMTKLGPFPLVVDEEIQGYTMSTPEEWQAHPCRQEIMDTITSFKLHMRELSKRCPRVPGSYYLGRPGRLKPQINTPILQTNNDGEYGMDELIAELRECGANDNIIDELENTEFSKPVFCHNYLCYKSLVLDRKDGRLIGIKNWQYAGFYPPEFEDIVQRYIP</sequence>
<dbReference type="Proteomes" id="UP000242146">
    <property type="component" value="Unassembled WGS sequence"/>
</dbReference>
<feature type="signal peptide" evidence="2">
    <location>
        <begin position="1"/>
        <end position="32"/>
    </location>
</feature>
<keyword evidence="2" id="KW-0732">Signal</keyword>
<feature type="region of interest" description="Disordered" evidence="1">
    <location>
        <begin position="410"/>
        <end position="435"/>
    </location>
</feature>
<evidence type="ECO:0008006" key="5">
    <source>
        <dbReference type="Google" id="ProtNLM"/>
    </source>
</evidence>
<dbReference type="EMBL" id="MCGT01000020">
    <property type="protein sequence ID" value="ORX51589.1"/>
    <property type="molecule type" value="Genomic_DNA"/>
</dbReference>
<feature type="region of interest" description="Disordered" evidence="1">
    <location>
        <begin position="475"/>
        <end position="515"/>
    </location>
</feature>
<evidence type="ECO:0000313" key="4">
    <source>
        <dbReference type="Proteomes" id="UP000242146"/>
    </source>
</evidence>